<sequence length="152" mass="17193">MSSGRCAMAAEYQIYDHWRDVPKDKWPWPNFTPFEMRCRGTDRLIVVPAFMDRLQGLRTLLGKPLLVSSAYRDPSYNAKVSSTGRMGPHTTGRAIDLLVYGERAYHVAGSAYAAGFTGIGLRQEGAFNHRFIHLDDLDTVLNAHRPTVWTYT</sequence>
<dbReference type="Gene3D" id="3.30.1380.10">
    <property type="match status" value="1"/>
</dbReference>
<dbReference type="AlphaFoldDB" id="A0A0F9JSC5"/>
<organism evidence="2">
    <name type="scientific">marine sediment metagenome</name>
    <dbReference type="NCBI Taxonomy" id="412755"/>
    <lineage>
        <taxon>unclassified sequences</taxon>
        <taxon>metagenomes</taxon>
        <taxon>ecological metagenomes</taxon>
    </lineage>
</organism>
<name>A0A0F9JSC5_9ZZZZ</name>
<dbReference type="SUPFAM" id="SSF55166">
    <property type="entry name" value="Hedgehog/DD-peptidase"/>
    <property type="match status" value="1"/>
</dbReference>
<proteinExistence type="predicted"/>
<reference evidence="2" key="1">
    <citation type="journal article" date="2015" name="Nature">
        <title>Complex archaea that bridge the gap between prokaryotes and eukaryotes.</title>
        <authorList>
            <person name="Spang A."/>
            <person name="Saw J.H."/>
            <person name="Jorgensen S.L."/>
            <person name="Zaremba-Niedzwiedzka K."/>
            <person name="Martijn J."/>
            <person name="Lind A.E."/>
            <person name="van Eijk R."/>
            <person name="Schleper C."/>
            <person name="Guy L."/>
            <person name="Ettema T.J."/>
        </authorList>
    </citation>
    <scope>NUCLEOTIDE SEQUENCE</scope>
</reference>
<evidence type="ECO:0000259" key="1">
    <source>
        <dbReference type="Pfam" id="PF08291"/>
    </source>
</evidence>
<dbReference type="EMBL" id="LAZR01015529">
    <property type="protein sequence ID" value="KKM09342.1"/>
    <property type="molecule type" value="Genomic_DNA"/>
</dbReference>
<protein>
    <recommendedName>
        <fullName evidence="1">Peptidase M15A C-terminal domain-containing protein</fullName>
    </recommendedName>
</protein>
<accession>A0A0F9JSC5</accession>
<gene>
    <name evidence="2" type="ORF">LCGC14_1722970</name>
</gene>
<comment type="caution">
    <text evidence="2">The sequence shown here is derived from an EMBL/GenBank/DDBJ whole genome shotgun (WGS) entry which is preliminary data.</text>
</comment>
<dbReference type="Pfam" id="PF08291">
    <property type="entry name" value="Peptidase_M15_3"/>
    <property type="match status" value="1"/>
</dbReference>
<dbReference type="InterPro" id="IPR009045">
    <property type="entry name" value="Zn_M74/Hedgehog-like"/>
</dbReference>
<dbReference type="InterPro" id="IPR013230">
    <property type="entry name" value="Peptidase_M15A_C"/>
</dbReference>
<evidence type="ECO:0000313" key="2">
    <source>
        <dbReference type="EMBL" id="KKM09342.1"/>
    </source>
</evidence>
<feature type="domain" description="Peptidase M15A C-terminal" evidence="1">
    <location>
        <begin position="40"/>
        <end position="135"/>
    </location>
</feature>